<feature type="transmembrane region" description="Helical" evidence="2">
    <location>
        <begin position="42"/>
        <end position="58"/>
    </location>
</feature>
<feature type="region of interest" description="Disordered" evidence="1">
    <location>
        <begin position="1"/>
        <end position="20"/>
    </location>
</feature>
<dbReference type="EMBL" id="CAJHIT010000008">
    <property type="protein sequence ID" value="CAD6503782.1"/>
    <property type="molecule type" value="Genomic_DNA"/>
</dbReference>
<dbReference type="AlphaFoldDB" id="A0A9W4GFP4"/>
<evidence type="ECO:0000256" key="1">
    <source>
        <dbReference type="SAM" id="MobiDB-lite"/>
    </source>
</evidence>
<gene>
    <name evidence="3" type="ORF">BGTH12_LOCUS5140</name>
</gene>
<comment type="caution">
    <text evidence="3">The sequence shown here is derived from an EMBL/GenBank/DDBJ whole genome shotgun (WGS) entry which is preliminary data.</text>
</comment>
<proteinExistence type="predicted"/>
<accession>A0A9W4GFP4</accession>
<evidence type="ECO:0000313" key="3">
    <source>
        <dbReference type="EMBL" id="CAD6503782.1"/>
    </source>
</evidence>
<reference evidence="3" key="1">
    <citation type="submission" date="2020-10" db="EMBL/GenBank/DDBJ databases">
        <authorList>
            <person name="Muller C M."/>
        </authorList>
    </citation>
    <scope>NUCLEOTIDE SEQUENCE</scope>
    <source>
        <strain evidence="3">THUN-12</strain>
    </source>
</reference>
<protein>
    <submittedName>
        <fullName evidence="3">BgTH12-05527</fullName>
    </submittedName>
</protein>
<feature type="compositionally biased region" description="Polar residues" evidence="1">
    <location>
        <begin position="10"/>
        <end position="20"/>
    </location>
</feature>
<evidence type="ECO:0000313" key="4">
    <source>
        <dbReference type="Proteomes" id="UP000683417"/>
    </source>
</evidence>
<dbReference type="Proteomes" id="UP000683417">
    <property type="component" value="Unassembled WGS sequence"/>
</dbReference>
<keyword evidence="2" id="KW-0812">Transmembrane</keyword>
<keyword evidence="2" id="KW-1133">Transmembrane helix</keyword>
<evidence type="ECO:0000256" key="2">
    <source>
        <dbReference type="SAM" id="Phobius"/>
    </source>
</evidence>
<sequence length="186" mass="21282">MSDIRHEVGNHQQPTSATIANPKTFSTTRFHHSFFESKIQRIHSFLILALFFIVFAAAENVEYKCSTKVTFDGDKMRKKLTQITGYYQATLVKCRHRGPCIRKNLLKLIWHIVKHKRAENVPEPEGTYDLSVRMKPLEDERNKIPGGQGNIYQIVARCSKGSTCVIAHVTEKPRGKKAQEIICSRV</sequence>
<name>A0A9W4GFP4_BLUGR</name>
<keyword evidence="2" id="KW-0472">Membrane</keyword>
<organism evidence="3 4">
    <name type="scientific">Blumeria graminis f. sp. triticale</name>
    <dbReference type="NCBI Taxonomy" id="1689686"/>
    <lineage>
        <taxon>Eukaryota</taxon>
        <taxon>Fungi</taxon>
        <taxon>Dikarya</taxon>
        <taxon>Ascomycota</taxon>
        <taxon>Pezizomycotina</taxon>
        <taxon>Leotiomycetes</taxon>
        <taxon>Erysiphales</taxon>
        <taxon>Erysiphaceae</taxon>
        <taxon>Blumeria</taxon>
    </lineage>
</organism>